<organism evidence="2 3">
    <name type="scientific">Leptotrichia trevisanii</name>
    <dbReference type="NCBI Taxonomy" id="109328"/>
    <lineage>
        <taxon>Bacteria</taxon>
        <taxon>Fusobacteriati</taxon>
        <taxon>Fusobacteriota</taxon>
        <taxon>Fusobacteriia</taxon>
        <taxon>Fusobacteriales</taxon>
        <taxon>Leptotrichiaceae</taxon>
        <taxon>Leptotrichia</taxon>
    </lineage>
</organism>
<evidence type="ECO:0000313" key="2">
    <source>
        <dbReference type="EMBL" id="BBM45679.1"/>
    </source>
</evidence>
<dbReference type="CDD" id="cd07344">
    <property type="entry name" value="M48_yhfN_like"/>
    <property type="match status" value="1"/>
</dbReference>
<evidence type="ECO:0000313" key="3">
    <source>
        <dbReference type="Proteomes" id="UP000422644"/>
    </source>
</evidence>
<proteinExistence type="predicted"/>
<dbReference type="PANTHER" id="PTHR30399">
    <property type="entry name" value="UNCHARACTERIZED PROTEIN YGJP"/>
    <property type="match status" value="1"/>
</dbReference>
<evidence type="ECO:0000259" key="1">
    <source>
        <dbReference type="Pfam" id="PF01863"/>
    </source>
</evidence>
<name>A0A510K1Y1_9FUSO</name>
<dbReference type="InterPro" id="IPR053136">
    <property type="entry name" value="UTP_pyrophosphatase-like"/>
</dbReference>
<dbReference type="Pfam" id="PF01863">
    <property type="entry name" value="YgjP-like"/>
    <property type="match status" value="1"/>
</dbReference>
<sequence>MKTEKILGYEVHRKKVKNINLRIKPNMEVYISVPMNLHRDYIENFIRSKEGWIKSVLKKVEDVKKKQKGLEYKTGEIHKFLGKEYTLTVKIGNFNSVNLKNNGNSPAKSNVIILTVNENIFENIDEKKKIMEKWYFENAKKLFPQFMEKWLKILGEHVEKVAIKPMKTRWGSCNYVKKYINLNTELIKRTPFEIEYVVLHELTHLKYPNHGKGFYNYVERYMPNYKIAEKMLNTKHYY</sequence>
<reference evidence="2 3" key="1">
    <citation type="submission" date="2019-07" db="EMBL/GenBank/DDBJ databases">
        <title>Complete Genome Sequence of Leptotrichia trevisanii Strain JMUB3870.</title>
        <authorList>
            <person name="Watanabe S."/>
            <person name="Cui L."/>
        </authorList>
    </citation>
    <scope>NUCLEOTIDE SEQUENCE [LARGE SCALE GENOMIC DNA]</scope>
    <source>
        <strain evidence="2 3">JMUB3870</strain>
    </source>
</reference>
<gene>
    <name evidence="2" type="ORF">JMUB3870_1799</name>
</gene>
<feature type="domain" description="YgjP-like metallopeptidase" evidence="1">
    <location>
        <begin position="17"/>
        <end position="234"/>
    </location>
</feature>
<dbReference type="OrthoDB" id="9811177at2"/>
<protein>
    <recommendedName>
        <fullName evidence="1">YgjP-like metallopeptidase domain-containing protein</fullName>
    </recommendedName>
</protein>
<keyword evidence="3" id="KW-1185">Reference proteome</keyword>
<dbReference type="AlphaFoldDB" id="A0A510K1Y1"/>
<accession>A0A510K1Y1</accession>
<dbReference type="InterPro" id="IPR002725">
    <property type="entry name" value="YgjP-like_metallopeptidase"/>
</dbReference>
<dbReference type="EMBL" id="AP019831">
    <property type="protein sequence ID" value="BBM45679.1"/>
    <property type="molecule type" value="Genomic_DNA"/>
</dbReference>
<dbReference type="PANTHER" id="PTHR30399:SF1">
    <property type="entry name" value="UTP PYROPHOSPHATASE"/>
    <property type="match status" value="1"/>
</dbReference>
<dbReference type="Proteomes" id="UP000422644">
    <property type="component" value="Chromosome"/>
</dbReference>
<dbReference type="RefSeq" id="WP_026749531.1">
    <property type="nucleotide sequence ID" value="NZ_AP019831.1"/>
</dbReference>
<dbReference type="Gene3D" id="3.30.2010.10">
    <property type="entry name" value="Metalloproteases ('zincins'), catalytic domain"/>
    <property type="match status" value="1"/>
</dbReference>